<feature type="region of interest" description="Disordered" evidence="1">
    <location>
        <begin position="272"/>
        <end position="306"/>
    </location>
</feature>
<evidence type="ECO:0000256" key="1">
    <source>
        <dbReference type="SAM" id="MobiDB-lite"/>
    </source>
</evidence>
<keyword evidence="3" id="KW-1185">Reference proteome</keyword>
<feature type="region of interest" description="Disordered" evidence="1">
    <location>
        <begin position="222"/>
        <end position="244"/>
    </location>
</feature>
<comment type="caution">
    <text evidence="2">The sequence shown here is derived from an EMBL/GenBank/DDBJ whole genome shotgun (WGS) entry which is preliminary data.</text>
</comment>
<accession>A0A811QKM6</accession>
<feature type="region of interest" description="Disordered" evidence="1">
    <location>
        <begin position="93"/>
        <end position="119"/>
    </location>
</feature>
<feature type="compositionally biased region" description="Basic and acidic residues" evidence="1">
    <location>
        <begin position="287"/>
        <end position="296"/>
    </location>
</feature>
<evidence type="ECO:0000313" key="3">
    <source>
        <dbReference type="Proteomes" id="UP000604825"/>
    </source>
</evidence>
<sequence length="306" mass="33224">MQFKDVSLQVDANHGVRDDGGRGCSGDKWWLRDRIQPQSVQAVVMQEQTAGKGHLDVAAWFACDRGRKWRLVPSKSGALWGHGGLERTISAASHGRVRHPQPPARLLPGVGVTGSPVRDPAGGDVQLAMRKQREEGCTPQYAPRQTEMRKRGPATSPRHRMSRFHGACAAGPGRTRLCRRDPGLAAPGARCRARSPRGVWSPLPRQLVGGRDPRRWLARRRLPATRGQPHPQAGSRRQIPASPPVARGQLTVAPAHRRPQFKPALVTLQAEVGVESRGGGGGPAEEAEGRGDERLPRSFAMAPVLC</sequence>
<protein>
    <submittedName>
        <fullName evidence="2">Uncharacterized protein</fullName>
    </submittedName>
</protein>
<proteinExistence type="predicted"/>
<dbReference type="EMBL" id="CAJGYO010000010">
    <property type="protein sequence ID" value="CAD6256749.1"/>
    <property type="molecule type" value="Genomic_DNA"/>
</dbReference>
<feature type="region of interest" description="Disordered" evidence="1">
    <location>
        <begin position="145"/>
        <end position="168"/>
    </location>
</feature>
<organism evidence="2 3">
    <name type="scientific">Miscanthus lutarioriparius</name>
    <dbReference type="NCBI Taxonomy" id="422564"/>
    <lineage>
        <taxon>Eukaryota</taxon>
        <taxon>Viridiplantae</taxon>
        <taxon>Streptophyta</taxon>
        <taxon>Embryophyta</taxon>
        <taxon>Tracheophyta</taxon>
        <taxon>Spermatophyta</taxon>
        <taxon>Magnoliopsida</taxon>
        <taxon>Liliopsida</taxon>
        <taxon>Poales</taxon>
        <taxon>Poaceae</taxon>
        <taxon>PACMAD clade</taxon>
        <taxon>Panicoideae</taxon>
        <taxon>Andropogonodae</taxon>
        <taxon>Andropogoneae</taxon>
        <taxon>Saccharinae</taxon>
        <taxon>Miscanthus</taxon>
    </lineage>
</organism>
<dbReference type="Proteomes" id="UP000604825">
    <property type="component" value="Unassembled WGS sequence"/>
</dbReference>
<dbReference type="AlphaFoldDB" id="A0A811QKM6"/>
<gene>
    <name evidence="2" type="ORF">NCGR_LOCUS40249</name>
</gene>
<name>A0A811QKM6_9POAL</name>
<reference evidence="2" key="1">
    <citation type="submission" date="2020-10" db="EMBL/GenBank/DDBJ databases">
        <authorList>
            <person name="Han B."/>
            <person name="Lu T."/>
            <person name="Zhao Q."/>
            <person name="Huang X."/>
            <person name="Zhao Y."/>
        </authorList>
    </citation>
    <scope>NUCLEOTIDE SEQUENCE</scope>
</reference>
<evidence type="ECO:0000313" key="2">
    <source>
        <dbReference type="EMBL" id="CAD6256749.1"/>
    </source>
</evidence>